<keyword evidence="3 6" id="KW-1133">Transmembrane helix</keyword>
<dbReference type="Pfam" id="PF13520">
    <property type="entry name" value="AA_permease_2"/>
    <property type="match status" value="1"/>
</dbReference>
<gene>
    <name evidence="7" type="ORF">THASP1DRAFT_27168</name>
</gene>
<dbReference type="Proteomes" id="UP000271241">
    <property type="component" value="Unassembled WGS sequence"/>
</dbReference>
<dbReference type="AlphaFoldDB" id="A0A4P9XXG3"/>
<dbReference type="GO" id="GO:0015179">
    <property type="term" value="F:L-amino acid transmembrane transporter activity"/>
    <property type="evidence" value="ECO:0007669"/>
    <property type="project" value="TreeGrafter"/>
</dbReference>
<evidence type="ECO:0000313" key="8">
    <source>
        <dbReference type="Proteomes" id="UP000271241"/>
    </source>
</evidence>
<dbReference type="Gene3D" id="1.20.1740.10">
    <property type="entry name" value="Amino acid/polyamine transporter I"/>
    <property type="match status" value="1"/>
</dbReference>
<evidence type="ECO:0000256" key="3">
    <source>
        <dbReference type="ARBA" id="ARBA00022989"/>
    </source>
</evidence>
<evidence type="ECO:0000256" key="4">
    <source>
        <dbReference type="ARBA" id="ARBA00023136"/>
    </source>
</evidence>
<proteinExistence type="predicted"/>
<feature type="compositionally biased region" description="Basic and acidic residues" evidence="5">
    <location>
        <begin position="1"/>
        <end position="11"/>
    </location>
</feature>
<feature type="transmembrane region" description="Helical" evidence="6">
    <location>
        <begin position="167"/>
        <end position="189"/>
    </location>
</feature>
<dbReference type="InterPro" id="IPR002293">
    <property type="entry name" value="AA/rel_permease1"/>
</dbReference>
<evidence type="ECO:0000256" key="6">
    <source>
        <dbReference type="SAM" id="Phobius"/>
    </source>
</evidence>
<sequence>MTDTDHGRDTSVELDTLLPNDGHGSERVVADQAKHAASLDAAHASLPSSARSSFSLDFESPYRIQLEPTSFRPKALTKFPVTLNLFHGLGLVVGVIIGSGIFAAPGLILQRAGSVAGAAIVWVLCGLVAALGAACYAELGCALPTSGGEAIYLERAFGELFGFLYEWTALLVMKPAGNAIPLVVFADYFCRAILGHTPADWVEKLVSVVVLLLVTAVHCWSTKVGASAQSFLMVLKLLVVAGIGVTGVCALIFQDEVVHRSGNFQDVWSGTSADPADWAIAFYTGLFAYDGWNNLNYVVGELRNPARDLPLSIGLGLPLVVVCYLLANLAYCVALPKHIIVSTDTVAMDFAAVLFGPIGGFVLAACVAMSTLGAVNGSLFTNARIVHRAATRQHLPAIFSHLHPRRKTPVATLLLQAAITLICVALGSFEWLVRICGVIAFFFYGACAAAVLVLRRKEPELERPLRAPLLAVWVFLASCVALIIITIWRQPVEAAIGFGTLLSGVCVWALVLHRHACVEVLQHVWHRIGASDLSCIRRPATAGYARQSNDGL</sequence>
<dbReference type="STRING" id="78915.A0A4P9XXG3"/>
<feature type="transmembrane region" description="Helical" evidence="6">
    <location>
        <begin position="85"/>
        <end position="108"/>
    </location>
</feature>
<feature type="transmembrane region" description="Helical" evidence="6">
    <location>
        <begin position="410"/>
        <end position="429"/>
    </location>
</feature>
<dbReference type="EMBL" id="KZ992428">
    <property type="protein sequence ID" value="RKP11068.1"/>
    <property type="molecule type" value="Genomic_DNA"/>
</dbReference>
<feature type="transmembrane region" description="Helical" evidence="6">
    <location>
        <begin position="233"/>
        <end position="253"/>
    </location>
</feature>
<feature type="transmembrane region" description="Helical" evidence="6">
    <location>
        <begin position="311"/>
        <end position="331"/>
    </location>
</feature>
<organism evidence="7 8">
    <name type="scientific">Thamnocephalis sphaerospora</name>
    <dbReference type="NCBI Taxonomy" id="78915"/>
    <lineage>
        <taxon>Eukaryota</taxon>
        <taxon>Fungi</taxon>
        <taxon>Fungi incertae sedis</taxon>
        <taxon>Zoopagomycota</taxon>
        <taxon>Zoopagomycotina</taxon>
        <taxon>Zoopagomycetes</taxon>
        <taxon>Zoopagales</taxon>
        <taxon>Sigmoideomycetaceae</taxon>
        <taxon>Thamnocephalis</taxon>
    </lineage>
</organism>
<feature type="region of interest" description="Disordered" evidence="5">
    <location>
        <begin position="1"/>
        <end position="22"/>
    </location>
</feature>
<feature type="transmembrane region" description="Helical" evidence="6">
    <location>
        <begin position="435"/>
        <end position="455"/>
    </location>
</feature>
<evidence type="ECO:0000313" key="7">
    <source>
        <dbReference type="EMBL" id="RKP11068.1"/>
    </source>
</evidence>
<feature type="transmembrane region" description="Helical" evidence="6">
    <location>
        <begin position="115"/>
        <end position="139"/>
    </location>
</feature>
<name>A0A4P9XXG3_9FUNG</name>
<keyword evidence="2 6" id="KW-0812">Transmembrane</keyword>
<feature type="transmembrane region" description="Helical" evidence="6">
    <location>
        <begin position="201"/>
        <end position="221"/>
    </location>
</feature>
<dbReference type="OrthoDB" id="5982228at2759"/>
<evidence type="ECO:0000256" key="5">
    <source>
        <dbReference type="SAM" id="MobiDB-lite"/>
    </source>
</evidence>
<evidence type="ECO:0000256" key="2">
    <source>
        <dbReference type="ARBA" id="ARBA00022692"/>
    </source>
</evidence>
<feature type="transmembrane region" description="Helical" evidence="6">
    <location>
        <begin position="351"/>
        <end position="375"/>
    </location>
</feature>
<keyword evidence="4 6" id="KW-0472">Membrane</keyword>
<keyword evidence="8" id="KW-1185">Reference proteome</keyword>
<dbReference type="PANTHER" id="PTHR11785">
    <property type="entry name" value="AMINO ACID TRANSPORTER"/>
    <property type="match status" value="1"/>
</dbReference>
<accession>A0A4P9XXG3</accession>
<feature type="transmembrane region" description="Helical" evidence="6">
    <location>
        <begin position="494"/>
        <end position="512"/>
    </location>
</feature>
<dbReference type="InterPro" id="IPR050598">
    <property type="entry name" value="AminoAcid_Transporter"/>
</dbReference>
<reference evidence="8" key="1">
    <citation type="journal article" date="2018" name="Nat. Microbiol.">
        <title>Leveraging single-cell genomics to expand the fungal tree of life.</title>
        <authorList>
            <person name="Ahrendt S.R."/>
            <person name="Quandt C.A."/>
            <person name="Ciobanu D."/>
            <person name="Clum A."/>
            <person name="Salamov A."/>
            <person name="Andreopoulos B."/>
            <person name="Cheng J.F."/>
            <person name="Woyke T."/>
            <person name="Pelin A."/>
            <person name="Henrissat B."/>
            <person name="Reynolds N.K."/>
            <person name="Benny G.L."/>
            <person name="Smith M.E."/>
            <person name="James T.Y."/>
            <person name="Grigoriev I.V."/>
        </authorList>
    </citation>
    <scope>NUCLEOTIDE SEQUENCE [LARGE SCALE GENOMIC DNA]</scope>
    <source>
        <strain evidence="8">RSA 1356</strain>
    </source>
</reference>
<comment type="subcellular location">
    <subcellularLocation>
        <location evidence="1">Membrane</location>
        <topology evidence="1">Multi-pass membrane protein</topology>
    </subcellularLocation>
</comment>
<dbReference type="PANTHER" id="PTHR11785:SF512">
    <property type="entry name" value="SOBREMESA, ISOFORM B"/>
    <property type="match status" value="1"/>
</dbReference>
<protein>
    <submittedName>
        <fullName evidence="7">Amino acid permease-domain-containing protein</fullName>
    </submittedName>
</protein>
<dbReference type="GO" id="GO:0016020">
    <property type="term" value="C:membrane"/>
    <property type="evidence" value="ECO:0007669"/>
    <property type="project" value="UniProtKB-SubCell"/>
</dbReference>
<evidence type="ECO:0000256" key="1">
    <source>
        <dbReference type="ARBA" id="ARBA00004141"/>
    </source>
</evidence>
<feature type="transmembrane region" description="Helical" evidence="6">
    <location>
        <begin position="467"/>
        <end position="488"/>
    </location>
</feature>